<dbReference type="Pfam" id="PF12708">
    <property type="entry name" value="Pect-lyase_RHGA_epim"/>
    <property type="match status" value="1"/>
</dbReference>
<dbReference type="InterPro" id="IPR024535">
    <property type="entry name" value="RHGA/B-epi-like_pectate_lyase"/>
</dbReference>
<dbReference type="SMART" id="SM00710">
    <property type="entry name" value="PbH1"/>
    <property type="match status" value="10"/>
</dbReference>
<gene>
    <name evidence="4" type="ORF">HC031_26785</name>
</gene>
<sequence length="558" mass="59316">MSQRNVVTDVVTRTRNAAESGIFNVHDHRIAGNGHTNDQPALQALVDELGAAVAADGRPRSIYCPPGVYLIRDTAVVWRSGVSLIGSGPAVTRFVLDNSGNPREPVPLAWFTAINHGASRDNHLADCTFAAFEVDGSRVDLPEYNPLAKGLGLQYVVRGRFDDLYIHDTVGTGFGCDHLQDAIVHGVTAMRCGRLVRGDQMGGAGIGIGVGGWGDIERLTIWGCATIGNGTNGIFVELQESTWSRPRGIRITDCHAEGNRFGISDWGANGLVVNACTMIANHEAGYDLSSMGTTSVAGRGGLVANCVIDGNIRDGLAIGNTPGPYTFSGNRISGNGRYGYWQHNVGGGHRGPAGNIVLTDNEIWANALAGIRLDAELDDATLLNNRIRDNGQRAAPAASGGGDTVSYTARTLVDTAADWLENGHMGKDVTVGEQRAVVVANSATELVLAPTRPGAKTSWTICTPLRGSAYRLPDSPAERPGVCVAAMADHATKRGNRVWDSQQRKRQTHGIWVTEHGRCRDSWATDNNFDGNAYGAARFDTAPEGGCWRDNLGLDGPA</sequence>
<dbReference type="Gene3D" id="2.160.20.10">
    <property type="entry name" value="Single-stranded right-handed beta-helix, Pectin lyase-like"/>
    <property type="match status" value="2"/>
</dbReference>
<accession>A0ABX0Y7P2</accession>
<name>A0ABX0Y7P2_9ACTN</name>
<dbReference type="EMBL" id="JAATVY010000028">
    <property type="protein sequence ID" value="NJC73299.1"/>
    <property type="molecule type" value="Genomic_DNA"/>
</dbReference>
<dbReference type="PANTHER" id="PTHR22990:SF15">
    <property type="entry name" value="F-BOX ONLY PROTEIN 10"/>
    <property type="match status" value="1"/>
</dbReference>
<feature type="domain" description="Right handed beta helix" evidence="3">
    <location>
        <begin position="248"/>
        <end position="344"/>
    </location>
</feature>
<comment type="caution">
    <text evidence="4">The sequence shown here is derived from an EMBL/GenBank/DDBJ whole genome shotgun (WGS) entry which is preliminary data.</text>
</comment>
<evidence type="ECO:0000259" key="3">
    <source>
        <dbReference type="Pfam" id="PF13229"/>
    </source>
</evidence>
<reference evidence="4 5" key="1">
    <citation type="submission" date="2020-03" db="EMBL/GenBank/DDBJ databases">
        <title>WGS of the type strain of Planosporangium spp.</title>
        <authorList>
            <person name="Thawai C."/>
        </authorList>
    </citation>
    <scope>NUCLEOTIDE SEQUENCE [LARGE SCALE GENOMIC DNA]</scope>
    <source>
        <strain evidence="4 5">TBRC 5610</strain>
    </source>
</reference>
<organism evidence="4 5">
    <name type="scientific">Planosporangium thailandense</name>
    <dbReference type="NCBI Taxonomy" id="765197"/>
    <lineage>
        <taxon>Bacteria</taxon>
        <taxon>Bacillati</taxon>
        <taxon>Actinomycetota</taxon>
        <taxon>Actinomycetes</taxon>
        <taxon>Micromonosporales</taxon>
        <taxon>Micromonosporaceae</taxon>
        <taxon>Planosporangium</taxon>
    </lineage>
</organism>
<dbReference type="InterPro" id="IPR011050">
    <property type="entry name" value="Pectin_lyase_fold/virulence"/>
</dbReference>
<dbReference type="InterPro" id="IPR012334">
    <property type="entry name" value="Pectin_lyas_fold"/>
</dbReference>
<dbReference type="InterPro" id="IPR006626">
    <property type="entry name" value="PbH1"/>
</dbReference>
<keyword evidence="5" id="KW-1185">Reference proteome</keyword>
<dbReference type="Pfam" id="PF13229">
    <property type="entry name" value="Beta_helix"/>
    <property type="match status" value="1"/>
</dbReference>
<proteinExistence type="predicted"/>
<protein>
    <submittedName>
        <fullName evidence="4">Right-handed parallel beta-helix repeat-containing protein</fullName>
    </submittedName>
</protein>
<evidence type="ECO:0000313" key="4">
    <source>
        <dbReference type="EMBL" id="NJC73299.1"/>
    </source>
</evidence>
<keyword evidence="1" id="KW-0677">Repeat</keyword>
<dbReference type="RefSeq" id="WP_167928206.1">
    <property type="nucleotide sequence ID" value="NZ_JAATVY010000028.1"/>
</dbReference>
<dbReference type="SUPFAM" id="SSF51126">
    <property type="entry name" value="Pectin lyase-like"/>
    <property type="match status" value="1"/>
</dbReference>
<dbReference type="PANTHER" id="PTHR22990">
    <property type="entry name" value="F-BOX ONLY PROTEIN"/>
    <property type="match status" value="1"/>
</dbReference>
<evidence type="ECO:0000256" key="1">
    <source>
        <dbReference type="ARBA" id="ARBA00022737"/>
    </source>
</evidence>
<dbReference type="InterPro" id="IPR051550">
    <property type="entry name" value="SCF-Subunits/Alg-Epimerases"/>
</dbReference>
<evidence type="ECO:0000259" key="2">
    <source>
        <dbReference type="Pfam" id="PF12708"/>
    </source>
</evidence>
<dbReference type="Proteomes" id="UP000722989">
    <property type="component" value="Unassembled WGS sequence"/>
</dbReference>
<feature type="domain" description="Rhamnogalacturonase A/B/Epimerase-like pectate lyase" evidence="2">
    <location>
        <begin position="22"/>
        <end position="91"/>
    </location>
</feature>
<evidence type="ECO:0000313" key="5">
    <source>
        <dbReference type="Proteomes" id="UP000722989"/>
    </source>
</evidence>
<dbReference type="InterPro" id="IPR039448">
    <property type="entry name" value="Beta_helix"/>
</dbReference>